<feature type="compositionally biased region" description="Pro residues" evidence="1">
    <location>
        <begin position="96"/>
        <end position="115"/>
    </location>
</feature>
<accession>A0AAE0SR60</accession>
<dbReference type="EMBL" id="JAEAOA010001470">
    <property type="protein sequence ID" value="KAK3596284.1"/>
    <property type="molecule type" value="Genomic_DNA"/>
</dbReference>
<comment type="caution">
    <text evidence="2">The sequence shown here is derived from an EMBL/GenBank/DDBJ whole genome shotgun (WGS) entry which is preliminary data.</text>
</comment>
<feature type="region of interest" description="Disordered" evidence="1">
    <location>
        <begin position="80"/>
        <end position="115"/>
    </location>
</feature>
<organism evidence="2 3">
    <name type="scientific">Potamilus streckersoni</name>
    <dbReference type="NCBI Taxonomy" id="2493646"/>
    <lineage>
        <taxon>Eukaryota</taxon>
        <taxon>Metazoa</taxon>
        <taxon>Spiralia</taxon>
        <taxon>Lophotrochozoa</taxon>
        <taxon>Mollusca</taxon>
        <taxon>Bivalvia</taxon>
        <taxon>Autobranchia</taxon>
        <taxon>Heteroconchia</taxon>
        <taxon>Palaeoheterodonta</taxon>
        <taxon>Unionida</taxon>
        <taxon>Unionoidea</taxon>
        <taxon>Unionidae</taxon>
        <taxon>Ambleminae</taxon>
        <taxon>Lampsilini</taxon>
        <taxon>Potamilus</taxon>
    </lineage>
</organism>
<name>A0AAE0SR60_9BIVA</name>
<keyword evidence="3" id="KW-1185">Reference proteome</keyword>
<evidence type="ECO:0000313" key="3">
    <source>
        <dbReference type="Proteomes" id="UP001195483"/>
    </source>
</evidence>
<reference evidence="2" key="2">
    <citation type="journal article" date="2021" name="Genome Biol. Evol.">
        <title>Developing a high-quality reference genome for a parasitic bivalve with doubly uniparental inheritance (Bivalvia: Unionida).</title>
        <authorList>
            <person name="Smith C.H."/>
        </authorList>
    </citation>
    <scope>NUCLEOTIDE SEQUENCE</scope>
    <source>
        <strain evidence="2">CHS0354</strain>
        <tissue evidence="2">Mantle</tissue>
    </source>
</reference>
<reference evidence="2" key="3">
    <citation type="submission" date="2023-05" db="EMBL/GenBank/DDBJ databases">
        <authorList>
            <person name="Smith C.H."/>
        </authorList>
    </citation>
    <scope>NUCLEOTIDE SEQUENCE</scope>
    <source>
        <strain evidence="2">CHS0354</strain>
        <tissue evidence="2">Mantle</tissue>
    </source>
</reference>
<feature type="non-terminal residue" evidence="2">
    <location>
        <position position="1"/>
    </location>
</feature>
<feature type="region of interest" description="Disordered" evidence="1">
    <location>
        <begin position="142"/>
        <end position="202"/>
    </location>
</feature>
<sequence>PNISDTNKNLSVQANSTTETTLTSLSILDTINLIGKTYIINFEYNSIVSIEWSDSLLTIPPLLEAMISIPVGGNKILPNLSERPTLPSTLSHSTNPPTPYPSPDPPSPTYTIQPPIPYPPQCISPLSPSAISPTHNLSHFQAQQAKTMEDDPSLSTAKTKHDKGKRQNMRLSYHQNHKTKSLRTQTQISRQTIKENPRQITN</sequence>
<proteinExistence type="predicted"/>
<feature type="compositionally biased region" description="Basic residues" evidence="1">
    <location>
        <begin position="158"/>
        <end position="168"/>
    </location>
</feature>
<gene>
    <name evidence="2" type="ORF">CHS0354_024868</name>
</gene>
<evidence type="ECO:0000313" key="2">
    <source>
        <dbReference type="EMBL" id="KAK3596284.1"/>
    </source>
</evidence>
<protein>
    <submittedName>
        <fullName evidence="2">Uncharacterized protein</fullName>
    </submittedName>
</protein>
<dbReference type="Proteomes" id="UP001195483">
    <property type="component" value="Unassembled WGS sequence"/>
</dbReference>
<evidence type="ECO:0000256" key="1">
    <source>
        <dbReference type="SAM" id="MobiDB-lite"/>
    </source>
</evidence>
<dbReference type="AlphaFoldDB" id="A0AAE0SR60"/>
<feature type="compositionally biased region" description="Basic and acidic residues" evidence="1">
    <location>
        <begin position="192"/>
        <end position="202"/>
    </location>
</feature>
<reference evidence="2" key="1">
    <citation type="journal article" date="2021" name="Genome Biol. Evol.">
        <title>A High-Quality Reference Genome for a Parasitic Bivalve with Doubly Uniparental Inheritance (Bivalvia: Unionida).</title>
        <authorList>
            <person name="Smith C.H."/>
        </authorList>
    </citation>
    <scope>NUCLEOTIDE SEQUENCE</scope>
    <source>
        <strain evidence="2">CHS0354</strain>
    </source>
</reference>
<feature type="compositionally biased region" description="Polar residues" evidence="1">
    <location>
        <begin position="182"/>
        <end position="191"/>
    </location>
</feature>